<dbReference type="GO" id="GO:0003824">
    <property type="term" value="F:catalytic activity"/>
    <property type="evidence" value="ECO:0007669"/>
    <property type="project" value="InterPro"/>
</dbReference>
<dbReference type="GO" id="GO:0006281">
    <property type="term" value="P:DNA repair"/>
    <property type="evidence" value="ECO:0007669"/>
    <property type="project" value="InterPro"/>
</dbReference>
<dbReference type="InterPro" id="IPR036217">
    <property type="entry name" value="MethylDNA_cys_MeTrfase_DNAb"/>
</dbReference>
<organism evidence="3">
    <name type="scientific">uncultured Sphingomonadaceae bacterium</name>
    <dbReference type="NCBI Taxonomy" id="169976"/>
    <lineage>
        <taxon>Bacteria</taxon>
        <taxon>Pseudomonadati</taxon>
        <taxon>Pseudomonadota</taxon>
        <taxon>Alphaproteobacteria</taxon>
        <taxon>Sphingomonadales</taxon>
        <taxon>Sphingomonadaceae</taxon>
        <taxon>environmental samples</taxon>
    </lineage>
</organism>
<dbReference type="InterPro" id="IPR014048">
    <property type="entry name" value="MethylDNA_cys_MeTrfase_DNA-bd"/>
</dbReference>
<evidence type="ECO:0000313" key="3">
    <source>
        <dbReference type="EMBL" id="CAA9500184.1"/>
    </source>
</evidence>
<reference evidence="3" key="1">
    <citation type="submission" date="2020-02" db="EMBL/GenBank/DDBJ databases">
        <authorList>
            <person name="Meier V. D."/>
        </authorList>
    </citation>
    <scope>NUCLEOTIDE SEQUENCE</scope>
    <source>
        <strain evidence="3">AVDCRST_MAG39</strain>
    </source>
</reference>
<protein>
    <recommendedName>
        <fullName evidence="2">Methylated-DNA-[protein]-cysteine S-methyltransferase DNA binding domain-containing protein</fullName>
    </recommendedName>
</protein>
<sequence>MLVPCYRARRGDGSPGGYASGLERKEALLAREADGYRRVGIVAPREQSPGTLIAPGETGRT</sequence>
<dbReference type="InterPro" id="IPR036388">
    <property type="entry name" value="WH-like_DNA-bd_sf"/>
</dbReference>
<accession>A0A6J4SIW4</accession>
<name>A0A6J4SIW4_9SPHN</name>
<evidence type="ECO:0000259" key="2">
    <source>
        <dbReference type="Pfam" id="PF01035"/>
    </source>
</evidence>
<gene>
    <name evidence="3" type="ORF">AVDCRST_MAG39-1318</name>
</gene>
<dbReference type="AlphaFoldDB" id="A0A6J4SIW4"/>
<proteinExistence type="predicted"/>
<dbReference type="Gene3D" id="1.10.10.10">
    <property type="entry name" value="Winged helix-like DNA-binding domain superfamily/Winged helix DNA-binding domain"/>
    <property type="match status" value="1"/>
</dbReference>
<dbReference type="EMBL" id="CADCVW010000052">
    <property type="protein sequence ID" value="CAA9500184.1"/>
    <property type="molecule type" value="Genomic_DNA"/>
</dbReference>
<dbReference type="Pfam" id="PF01035">
    <property type="entry name" value="DNA_binding_1"/>
    <property type="match status" value="1"/>
</dbReference>
<dbReference type="SUPFAM" id="SSF46767">
    <property type="entry name" value="Methylated DNA-protein cysteine methyltransferase, C-terminal domain"/>
    <property type="match status" value="1"/>
</dbReference>
<feature type="domain" description="Methylated-DNA-[protein]-cysteine S-methyltransferase DNA binding" evidence="2">
    <location>
        <begin position="2"/>
        <end position="33"/>
    </location>
</feature>
<keyword evidence="1" id="KW-0227">DNA damage</keyword>
<evidence type="ECO:0000256" key="1">
    <source>
        <dbReference type="ARBA" id="ARBA00022763"/>
    </source>
</evidence>